<evidence type="ECO:0000256" key="1">
    <source>
        <dbReference type="SAM" id="MobiDB-lite"/>
    </source>
</evidence>
<feature type="signal peptide" evidence="2">
    <location>
        <begin position="1"/>
        <end position="18"/>
    </location>
</feature>
<dbReference type="InterPro" id="IPR050904">
    <property type="entry name" value="Adhesion/Biosynth-related"/>
</dbReference>
<evidence type="ECO:0000313" key="5">
    <source>
        <dbReference type="Proteomes" id="UP000019118"/>
    </source>
</evidence>
<feature type="domain" description="FAS1" evidence="3">
    <location>
        <begin position="261"/>
        <end position="406"/>
    </location>
</feature>
<dbReference type="Pfam" id="PF02469">
    <property type="entry name" value="Fasciclin"/>
    <property type="match status" value="4"/>
</dbReference>
<dbReference type="SUPFAM" id="SSF82153">
    <property type="entry name" value="FAS1 domain"/>
    <property type="match status" value="4"/>
</dbReference>
<dbReference type="Gene3D" id="2.30.180.10">
    <property type="entry name" value="FAS1 domain"/>
    <property type="match status" value="4"/>
</dbReference>
<evidence type="ECO:0000256" key="2">
    <source>
        <dbReference type="SAM" id="SignalP"/>
    </source>
</evidence>
<dbReference type="InterPro" id="IPR036378">
    <property type="entry name" value="FAS1_dom_sf"/>
</dbReference>
<dbReference type="PANTHER" id="PTHR10900:SF77">
    <property type="entry name" value="FI19380P1"/>
    <property type="match status" value="1"/>
</dbReference>
<dbReference type="PROSITE" id="PS50213">
    <property type="entry name" value="FAS1"/>
    <property type="match status" value="4"/>
</dbReference>
<keyword evidence="2" id="KW-0732">Signal</keyword>
<keyword evidence="5" id="KW-1185">Reference proteome</keyword>
<accession>A0AAR5Q769</accession>
<feature type="region of interest" description="Disordered" evidence="1">
    <location>
        <begin position="46"/>
        <end position="106"/>
    </location>
</feature>
<dbReference type="Proteomes" id="UP000019118">
    <property type="component" value="Unassembled WGS sequence"/>
</dbReference>
<feature type="domain" description="FAS1" evidence="3">
    <location>
        <begin position="546"/>
        <end position="687"/>
    </location>
</feature>
<dbReference type="EnsemblMetazoa" id="XM_019913437.1">
    <property type="protein sequence ID" value="XP_019768996.1"/>
    <property type="gene ID" value="LOC109543626"/>
</dbReference>
<feature type="region of interest" description="Disordered" evidence="1">
    <location>
        <begin position="179"/>
        <end position="204"/>
    </location>
</feature>
<evidence type="ECO:0000313" key="4">
    <source>
        <dbReference type="EnsemblMetazoa" id="XP_019768996.1"/>
    </source>
</evidence>
<proteinExistence type="predicted"/>
<name>A0AAR5Q769_DENPD</name>
<feature type="chain" id="PRO_5043770309" description="FAS1 domain-containing protein" evidence="2">
    <location>
        <begin position="19"/>
        <end position="846"/>
    </location>
</feature>
<dbReference type="GO" id="GO:0030198">
    <property type="term" value="P:extracellular matrix organization"/>
    <property type="evidence" value="ECO:0007669"/>
    <property type="project" value="TreeGrafter"/>
</dbReference>
<dbReference type="GO" id="GO:0007155">
    <property type="term" value="P:cell adhesion"/>
    <property type="evidence" value="ECO:0007669"/>
    <property type="project" value="TreeGrafter"/>
</dbReference>
<dbReference type="FunFam" id="2.30.180.10:FF:000032">
    <property type="entry name" value="Fasciclin domain-containing protein, putative"/>
    <property type="match status" value="1"/>
</dbReference>
<sequence length="846" mass="93490">MLRRAFLFCVLLVLSAQADLFNDLSLFGGAPLFQISEWDRPNFNARNAAGTSESLEKDREPLGPDYKDPNPAGTEDKPVVAAPPQEKDKPVLIPKKENQGPKQPANIPAVGMGGGIVDINANPGGFPSFASPFGPDFEFPPLPLPSLERPAGSFGIGGLFGIDEGSKWWKGKNVCIEREESTDDDTDDGKKDEDGKNKTESSEEPNFFATSIRLSNCFETENKYECVTRINNHGVVKTFTVRYKCCYGFKRTSDGCTKQVDLKPVLQTLDDLKLDEFRGLIKSSGLDGNFEASNFTIFVPSDIAIHEYNERLNDMNRVDPARRRRALNALSSKDLVLSHTVDGFVELADLENEATLESEDNKKSTIRINVYPTHSYEKMLTANCARLRKGNILAENGIIHIVDRVITPASERIEEIVKNNPKLTSLAKALENSDILKHLKADGHYTIFAPTDEAFSKLDETQRQKLLNGGSCASNILKHHIVAHTVCSSAIIGNATTHNVDGVVLNMERTVDDELTFEGKAKITQADLIGTNGVIHLIDSLVIPESGQYIGNVIKTHNYTKFQELVEKAGLTEELNNFDNATVFIPSDQAFENPETVKLLEGIGNDQSKLQQLVRYHVIDGEVESTDMSNDMKIPTKDAGKELRVNLYSTLPLFTNVINRATINCARLTGFDEKVCGSIVHEVNRVLAPPTKNILEIIQDNEKYSTLRELLNGTEVEKVLQQNNRSITFLAPTDETFALLEDKDLKMLKENKEKAEEVLRNHVLTEVLCCAGVGPHTWGFNSYVPTMGNQRVEVGRTGNQIHVNRAVVTSCDTVAVNGVLHTINKVLAPKKAPVTSVGGGFFFFDL</sequence>
<reference evidence="4" key="2">
    <citation type="submission" date="2024-08" db="UniProtKB">
        <authorList>
            <consortium name="EnsemblMetazoa"/>
        </authorList>
    </citation>
    <scope>IDENTIFICATION</scope>
</reference>
<reference evidence="5" key="1">
    <citation type="journal article" date="2013" name="Genome Biol.">
        <title>Draft genome of the mountain pine beetle, Dendroctonus ponderosae Hopkins, a major forest pest.</title>
        <authorList>
            <person name="Keeling C.I."/>
            <person name="Yuen M.M."/>
            <person name="Liao N.Y."/>
            <person name="Docking T.R."/>
            <person name="Chan S.K."/>
            <person name="Taylor G.A."/>
            <person name="Palmquist D.L."/>
            <person name="Jackman S.D."/>
            <person name="Nguyen A."/>
            <person name="Li M."/>
            <person name="Henderson H."/>
            <person name="Janes J.K."/>
            <person name="Zhao Y."/>
            <person name="Pandoh P."/>
            <person name="Moore R."/>
            <person name="Sperling F.A."/>
            <person name="Huber D.P."/>
            <person name="Birol I."/>
            <person name="Jones S.J."/>
            <person name="Bohlmann J."/>
        </authorList>
    </citation>
    <scope>NUCLEOTIDE SEQUENCE</scope>
</reference>
<feature type="compositionally biased region" description="Basic and acidic residues" evidence="1">
    <location>
        <begin position="188"/>
        <end position="201"/>
    </location>
</feature>
<feature type="domain" description="FAS1" evidence="3">
    <location>
        <begin position="410"/>
        <end position="542"/>
    </location>
</feature>
<dbReference type="SMART" id="SM00554">
    <property type="entry name" value="FAS1"/>
    <property type="match status" value="4"/>
</dbReference>
<feature type="compositionally biased region" description="Basic and acidic residues" evidence="1">
    <location>
        <begin position="54"/>
        <end position="78"/>
    </location>
</feature>
<dbReference type="GO" id="GO:0005615">
    <property type="term" value="C:extracellular space"/>
    <property type="evidence" value="ECO:0007669"/>
    <property type="project" value="TreeGrafter"/>
</dbReference>
<dbReference type="PANTHER" id="PTHR10900">
    <property type="entry name" value="PERIOSTIN-RELATED"/>
    <property type="match status" value="1"/>
</dbReference>
<dbReference type="InterPro" id="IPR000782">
    <property type="entry name" value="FAS1_domain"/>
</dbReference>
<feature type="domain" description="FAS1" evidence="3">
    <location>
        <begin position="691"/>
        <end position="827"/>
    </location>
</feature>
<dbReference type="AlphaFoldDB" id="A0AAR5Q769"/>
<feature type="compositionally biased region" description="Basic and acidic residues" evidence="1">
    <location>
        <begin position="85"/>
        <end position="99"/>
    </location>
</feature>
<dbReference type="GO" id="GO:0031012">
    <property type="term" value="C:extracellular matrix"/>
    <property type="evidence" value="ECO:0007669"/>
    <property type="project" value="TreeGrafter"/>
</dbReference>
<protein>
    <recommendedName>
        <fullName evidence="3">FAS1 domain-containing protein</fullName>
    </recommendedName>
</protein>
<organism evidence="4 5">
    <name type="scientific">Dendroctonus ponderosae</name>
    <name type="common">Mountain pine beetle</name>
    <dbReference type="NCBI Taxonomy" id="77166"/>
    <lineage>
        <taxon>Eukaryota</taxon>
        <taxon>Metazoa</taxon>
        <taxon>Ecdysozoa</taxon>
        <taxon>Arthropoda</taxon>
        <taxon>Hexapoda</taxon>
        <taxon>Insecta</taxon>
        <taxon>Pterygota</taxon>
        <taxon>Neoptera</taxon>
        <taxon>Endopterygota</taxon>
        <taxon>Coleoptera</taxon>
        <taxon>Polyphaga</taxon>
        <taxon>Cucujiformia</taxon>
        <taxon>Curculionidae</taxon>
        <taxon>Scolytinae</taxon>
        <taxon>Dendroctonus</taxon>
    </lineage>
</organism>
<evidence type="ECO:0000259" key="3">
    <source>
        <dbReference type="PROSITE" id="PS50213"/>
    </source>
</evidence>
<dbReference type="GO" id="GO:0050839">
    <property type="term" value="F:cell adhesion molecule binding"/>
    <property type="evidence" value="ECO:0007669"/>
    <property type="project" value="TreeGrafter"/>
</dbReference>